<reference evidence="2 3" key="1">
    <citation type="submission" date="2021-03" db="EMBL/GenBank/DDBJ databases">
        <title>Genomic Encyclopedia of Type Strains, Phase IV (KMG-IV): sequencing the most valuable type-strain genomes for metagenomic binning, comparative biology and taxonomic classification.</title>
        <authorList>
            <person name="Goeker M."/>
        </authorList>
    </citation>
    <scope>NUCLEOTIDE SEQUENCE [LARGE SCALE GENOMIC DNA]</scope>
    <source>
        <strain evidence="2 3">DSM 21600</strain>
    </source>
</reference>
<evidence type="ECO:0008006" key="4">
    <source>
        <dbReference type="Google" id="ProtNLM"/>
    </source>
</evidence>
<evidence type="ECO:0000313" key="3">
    <source>
        <dbReference type="Proteomes" id="UP000759443"/>
    </source>
</evidence>
<protein>
    <recommendedName>
        <fullName evidence="4">DUF3955 domain-containing protein</fullName>
    </recommendedName>
</protein>
<keyword evidence="1" id="KW-0472">Membrane</keyword>
<dbReference type="RefSeq" id="WP_209945003.1">
    <property type="nucleotide sequence ID" value="NZ_JAGGJU010000005.1"/>
</dbReference>
<feature type="transmembrane region" description="Helical" evidence="1">
    <location>
        <begin position="42"/>
        <end position="62"/>
    </location>
</feature>
<accession>A0ABS4DYV7</accession>
<comment type="caution">
    <text evidence="2">The sequence shown here is derived from an EMBL/GenBank/DDBJ whole genome shotgun (WGS) entry which is preliminary data.</text>
</comment>
<keyword evidence="1" id="KW-0812">Transmembrane</keyword>
<dbReference type="Proteomes" id="UP000759443">
    <property type="component" value="Unassembled WGS sequence"/>
</dbReference>
<keyword evidence="3" id="KW-1185">Reference proteome</keyword>
<proteinExistence type="predicted"/>
<evidence type="ECO:0000313" key="2">
    <source>
        <dbReference type="EMBL" id="MBP1850867.1"/>
    </source>
</evidence>
<evidence type="ECO:0000256" key="1">
    <source>
        <dbReference type="SAM" id="Phobius"/>
    </source>
</evidence>
<dbReference type="EMBL" id="JAGGJU010000005">
    <property type="protein sequence ID" value="MBP1850867.1"/>
    <property type="molecule type" value="Genomic_DNA"/>
</dbReference>
<gene>
    <name evidence="2" type="ORF">J2Z17_002304</name>
</gene>
<name>A0ABS4DYV7_9HYPH</name>
<sequence length="65" mass="7023">MQVKRVALTLFGALVLIVGLLWMAQGTGIFPYPASSFMIDQTPWILYGAGVAVVGAVLLFLARRL</sequence>
<keyword evidence="1" id="KW-1133">Transmembrane helix</keyword>
<organism evidence="2 3">
    <name type="scientific">Rhizobium halophytocola</name>
    <dbReference type="NCBI Taxonomy" id="735519"/>
    <lineage>
        <taxon>Bacteria</taxon>
        <taxon>Pseudomonadati</taxon>
        <taxon>Pseudomonadota</taxon>
        <taxon>Alphaproteobacteria</taxon>
        <taxon>Hyphomicrobiales</taxon>
        <taxon>Rhizobiaceae</taxon>
        <taxon>Rhizobium/Agrobacterium group</taxon>
        <taxon>Rhizobium</taxon>
    </lineage>
</organism>